<gene>
    <name evidence="1" type="ORF">PENTCL1PPCAC_5723</name>
</gene>
<proteinExistence type="predicted"/>
<comment type="caution">
    <text evidence="1">The sequence shown here is derived from an EMBL/GenBank/DDBJ whole genome shotgun (WGS) entry which is preliminary data.</text>
</comment>
<organism evidence="1 2">
    <name type="scientific">Pristionchus entomophagus</name>
    <dbReference type="NCBI Taxonomy" id="358040"/>
    <lineage>
        <taxon>Eukaryota</taxon>
        <taxon>Metazoa</taxon>
        <taxon>Ecdysozoa</taxon>
        <taxon>Nematoda</taxon>
        <taxon>Chromadorea</taxon>
        <taxon>Rhabditida</taxon>
        <taxon>Rhabditina</taxon>
        <taxon>Diplogasteromorpha</taxon>
        <taxon>Diplogasteroidea</taxon>
        <taxon>Neodiplogasteridae</taxon>
        <taxon>Pristionchus</taxon>
    </lineage>
</organism>
<reference evidence="1" key="1">
    <citation type="submission" date="2023-10" db="EMBL/GenBank/DDBJ databases">
        <title>Genome assembly of Pristionchus species.</title>
        <authorList>
            <person name="Yoshida K."/>
            <person name="Sommer R.J."/>
        </authorList>
    </citation>
    <scope>NUCLEOTIDE SEQUENCE</scope>
    <source>
        <strain evidence="1">RS0144</strain>
    </source>
</reference>
<protein>
    <submittedName>
        <fullName evidence="1">Uncharacterized protein</fullName>
    </submittedName>
</protein>
<evidence type="ECO:0000313" key="2">
    <source>
        <dbReference type="Proteomes" id="UP001432027"/>
    </source>
</evidence>
<name>A0AAV5SSH7_9BILA</name>
<sequence length="208" mass="23766">LLTSLLLMVTSVTCTIMDEEKEYEALLPFFLGKFKEPDELFGMIVEDLCSTYLSIRPSTDEELKSFKKEFIDFITDSNSNENLLDEVLSATSSKYKIVPDKLKQLKKIAKKEFKALSEEERNHVKDLTGYIWHKILVQSSLRVDAKTRTNDSELPSFEKRKEMGEKLKKKISDRAKRAQKGGEDMAEVGTGLPGLAEEVLTRDIHLEL</sequence>
<dbReference type="Proteomes" id="UP001432027">
    <property type="component" value="Unassembled WGS sequence"/>
</dbReference>
<feature type="non-terminal residue" evidence="1">
    <location>
        <position position="1"/>
    </location>
</feature>
<dbReference type="EMBL" id="BTSX01000002">
    <property type="protein sequence ID" value="GMS83548.1"/>
    <property type="molecule type" value="Genomic_DNA"/>
</dbReference>
<accession>A0AAV5SSH7</accession>
<dbReference type="AlphaFoldDB" id="A0AAV5SSH7"/>
<keyword evidence="2" id="KW-1185">Reference proteome</keyword>
<evidence type="ECO:0000313" key="1">
    <source>
        <dbReference type="EMBL" id="GMS83548.1"/>
    </source>
</evidence>